<dbReference type="AlphaFoldDB" id="A0A3A4RBG1"/>
<evidence type="ECO:0000259" key="7">
    <source>
        <dbReference type="Pfam" id="PF06271"/>
    </source>
</evidence>
<dbReference type="InterPro" id="IPR051791">
    <property type="entry name" value="Pra-immunoreactive"/>
</dbReference>
<dbReference type="Proteomes" id="UP000266426">
    <property type="component" value="Unassembled WGS sequence"/>
</dbReference>
<evidence type="ECO:0000313" key="9">
    <source>
        <dbReference type="Proteomes" id="UP000266426"/>
    </source>
</evidence>
<dbReference type="InterPro" id="IPR010432">
    <property type="entry name" value="RDD"/>
</dbReference>
<gene>
    <name evidence="8" type="ORF">C4541_07125</name>
</gene>
<dbReference type="Pfam" id="PF06271">
    <property type="entry name" value="RDD"/>
    <property type="match status" value="1"/>
</dbReference>
<keyword evidence="3 6" id="KW-0812">Transmembrane</keyword>
<keyword evidence="4 6" id="KW-1133">Transmembrane helix</keyword>
<protein>
    <recommendedName>
        <fullName evidence="7">RDD domain-containing protein</fullName>
    </recommendedName>
</protein>
<accession>A0A3A4RBG1</accession>
<dbReference type="PANTHER" id="PTHR36115">
    <property type="entry name" value="PROLINE-RICH ANTIGEN HOMOLOG-RELATED"/>
    <property type="match status" value="1"/>
</dbReference>
<evidence type="ECO:0000256" key="3">
    <source>
        <dbReference type="ARBA" id="ARBA00022692"/>
    </source>
</evidence>
<sequence length="243" mass="27747">MARIKDVTIQEQCPDHPEEVLIWECDTCSKRMCKECDAVGFKYKIYCQECIKKIDEAPVETTIYPVGVLKRLGARGVDLVVLILINVLLLIVPAFFFKPLLFVSYAVVSYVLTVVYFTLLTAKMGQTPGKMALEIKIINDKHKPPSYFAATMRYILGLTLGFFYVLGMVMFYSNLQLGMGDTHLASVFDFLREYHRFGMSSAMKAFYSFLLVMMAVDGVFIMFNQKKQALHDYLARTMVILDL</sequence>
<keyword evidence="2" id="KW-1003">Cell membrane</keyword>
<comment type="subcellular location">
    <subcellularLocation>
        <location evidence="1">Cell membrane</location>
        <topology evidence="1">Multi-pass membrane protein</topology>
    </subcellularLocation>
</comment>
<keyword evidence="5 6" id="KW-0472">Membrane</keyword>
<evidence type="ECO:0000256" key="5">
    <source>
        <dbReference type="ARBA" id="ARBA00023136"/>
    </source>
</evidence>
<dbReference type="EMBL" id="QZJZ01000059">
    <property type="protein sequence ID" value="RJP58881.1"/>
    <property type="molecule type" value="Genomic_DNA"/>
</dbReference>
<organism evidence="8 9">
    <name type="scientific">Candidatus Auribacter fodinae</name>
    <dbReference type="NCBI Taxonomy" id="2093366"/>
    <lineage>
        <taxon>Bacteria</taxon>
        <taxon>Pseudomonadati</taxon>
        <taxon>Candidatus Auribacterota</taxon>
        <taxon>Candidatus Auribacteria</taxon>
        <taxon>Candidatus Auribacterales</taxon>
        <taxon>Candidatus Auribacteraceae</taxon>
        <taxon>Candidatus Auribacter</taxon>
    </lineage>
</organism>
<reference evidence="8 9" key="1">
    <citation type="journal article" date="2017" name="ISME J.">
        <title>Energy and carbon metabolisms in a deep terrestrial subsurface fluid microbial community.</title>
        <authorList>
            <person name="Momper L."/>
            <person name="Jungbluth S.P."/>
            <person name="Lee M.D."/>
            <person name="Amend J.P."/>
        </authorList>
    </citation>
    <scope>NUCLEOTIDE SEQUENCE [LARGE SCALE GENOMIC DNA]</scope>
    <source>
        <strain evidence="8">SURF_26</strain>
    </source>
</reference>
<name>A0A3A4RBG1_9BACT</name>
<dbReference type="GO" id="GO:0005886">
    <property type="term" value="C:plasma membrane"/>
    <property type="evidence" value="ECO:0007669"/>
    <property type="project" value="UniProtKB-SubCell"/>
</dbReference>
<evidence type="ECO:0000256" key="2">
    <source>
        <dbReference type="ARBA" id="ARBA00022475"/>
    </source>
</evidence>
<feature type="domain" description="RDD" evidence="7">
    <location>
        <begin position="66"/>
        <end position="235"/>
    </location>
</feature>
<evidence type="ECO:0000256" key="4">
    <source>
        <dbReference type="ARBA" id="ARBA00022989"/>
    </source>
</evidence>
<feature type="transmembrane region" description="Helical" evidence="6">
    <location>
        <begin position="151"/>
        <end position="172"/>
    </location>
</feature>
<feature type="transmembrane region" description="Helical" evidence="6">
    <location>
        <begin position="102"/>
        <end position="122"/>
    </location>
</feature>
<proteinExistence type="predicted"/>
<evidence type="ECO:0000256" key="1">
    <source>
        <dbReference type="ARBA" id="ARBA00004651"/>
    </source>
</evidence>
<evidence type="ECO:0000313" key="8">
    <source>
        <dbReference type="EMBL" id="RJP58881.1"/>
    </source>
</evidence>
<evidence type="ECO:0000256" key="6">
    <source>
        <dbReference type="SAM" id="Phobius"/>
    </source>
</evidence>
<comment type="caution">
    <text evidence="8">The sequence shown here is derived from an EMBL/GenBank/DDBJ whole genome shotgun (WGS) entry which is preliminary data.</text>
</comment>
<feature type="transmembrane region" description="Helical" evidence="6">
    <location>
        <begin position="79"/>
        <end position="96"/>
    </location>
</feature>
<feature type="transmembrane region" description="Helical" evidence="6">
    <location>
        <begin position="205"/>
        <end position="223"/>
    </location>
</feature>